<organism evidence="2 3">
    <name type="scientific">Catenulispora pinistramenti</name>
    <dbReference type="NCBI Taxonomy" id="2705254"/>
    <lineage>
        <taxon>Bacteria</taxon>
        <taxon>Bacillati</taxon>
        <taxon>Actinomycetota</taxon>
        <taxon>Actinomycetes</taxon>
        <taxon>Catenulisporales</taxon>
        <taxon>Catenulisporaceae</taxon>
        <taxon>Catenulispora</taxon>
    </lineage>
</organism>
<evidence type="ECO:0008006" key="4">
    <source>
        <dbReference type="Google" id="ProtNLM"/>
    </source>
</evidence>
<keyword evidence="1" id="KW-1133">Transmembrane helix</keyword>
<accession>A0ABS5L1R1</accession>
<feature type="transmembrane region" description="Helical" evidence="1">
    <location>
        <begin position="37"/>
        <end position="58"/>
    </location>
</feature>
<keyword evidence="1" id="KW-0472">Membrane</keyword>
<gene>
    <name evidence="2" type="ORF">KGQ19_35945</name>
</gene>
<keyword evidence="3" id="KW-1185">Reference proteome</keyword>
<dbReference type="Proteomes" id="UP000730482">
    <property type="component" value="Unassembled WGS sequence"/>
</dbReference>
<evidence type="ECO:0000313" key="3">
    <source>
        <dbReference type="Proteomes" id="UP000730482"/>
    </source>
</evidence>
<name>A0ABS5L1R1_9ACTN</name>
<reference evidence="2 3" key="1">
    <citation type="submission" date="2020-02" db="EMBL/GenBank/DDBJ databases">
        <title>Acidophilic actinobacteria isolated from forest soil.</title>
        <authorList>
            <person name="Golinska P."/>
        </authorList>
    </citation>
    <scope>NUCLEOTIDE SEQUENCE [LARGE SCALE GENOMIC DNA]</scope>
    <source>
        <strain evidence="2 3">NL8</strain>
    </source>
</reference>
<protein>
    <recommendedName>
        <fullName evidence="4">SAF domain-containing protein</fullName>
    </recommendedName>
</protein>
<sequence length="228" mass="23685">MSKDRTTPGAPAAGAAFGGRGVAATRLPTAPRERKPALAALAVLLILAGALGTMLLVTQSGHRVDVVRVGNTTIAAGSKLDAGDFVETSVAQDNDIHYFKWSQLSALQGQTTYNTLVKGSLLTSDMLTDQSSVPAGATPGNTLMGVQVKQGHYPTGQMYPGDQFTLYTETVTPGPNGQSGTPTWTQLCTVTLVNRDNADTMTATIAVPTDKVTAVANASDLMLTKTFG</sequence>
<comment type="caution">
    <text evidence="2">The sequence shown here is derived from an EMBL/GenBank/DDBJ whole genome shotgun (WGS) entry which is preliminary data.</text>
</comment>
<dbReference type="EMBL" id="JAAFYZ010000179">
    <property type="protein sequence ID" value="MBS2552262.1"/>
    <property type="molecule type" value="Genomic_DNA"/>
</dbReference>
<keyword evidence="1" id="KW-0812">Transmembrane</keyword>
<evidence type="ECO:0000256" key="1">
    <source>
        <dbReference type="SAM" id="Phobius"/>
    </source>
</evidence>
<dbReference type="RefSeq" id="WP_212017678.1">
    <property type="nucleotide sequence ID" value="NZ_JAAFYZ010000179.1"/>
</dbReference>
<proteinExistence type="predicted"/>
<evidence type="ECO:0000313" key="2">
    <source>
        <dbReference type="EMBL" id="MBS2552262.1"/>
    </source>
</evidence>